<feature type="domain" description="DUF7837" evidence="1">
    <location>
        <begin position="9"/>
        <end position="52"/>
    </location>
</feature>
<dbReference type="RefSeq" id="WP_188876387.1">
    <property type="nucleotide sequence ID" value="NZ_BMPF01000001.1"/>
</dbReference>
<proteinExistence type="predicted"/>
<evidence type="ECO:0000313" key="2">
    <source>
        <dbReference type="EMBL" id="GGL20996.1"/>
    </source>
</evidence>
<gene>
    <name evidence="2" type="ORF">GCM10009037_00360</name>
</gene>
<dbReference type="Proteomes" id="UP000628840">
    <property type="component" value="Unassembled WGS sequence"/>
</dbReference>
<dbReference type="AlphaFoldDB" id="A0A830EXY8"/>
<evidence type="ECO:0000313" key="3">
    <source>
        <dbReference type="Proteomes" id="UP000628840"/>
    </source>
</evidence>
<dbReference type="OrthoDB" id="216193at2157"/>
<keyword evidence="3" id="KW-1185">Reference proteome</keyword>
<dbReference type="EMBL" id="BMPF01000001">
    <property type="protein sequence ID" value="GGL20996.1"/>
    <property type="molecule type" value="Genomic_DNA"/>
</dbReference>
<comment type="caution">
    <text evidence="2">The sequence shown here is derived from an EMBL/GenBank/DDBJ whole genome shotgun (WGS) entry which is preliminary data.</text>
</comment>
<dbReference type="Pfam" id="PF25207">
    <property type="entry name" value="DUF7837"/>
    <property type="match status" value="1"/>
</dbReference>
<accession>A0A830EXY8</accession>
<name>A0A830EXY8_9EURY</name>
<organism evidence="2 3">
    <name type="scientific">Halarchaeum grantii</name>
    <dbReference type="NCBI Taxonomy" id="1193105"/>
    <lineage>
        <taxon>Archaea</taxon>
        <taxon>Methanobacteriati</taxon>
        <taxon>Methanobacteriota</taxon>
        <taxon>Stenosarchaea group</taxon>
        <taxon>Halobacteria</taxon>
        <taxon>Halobacteriales</taxon>
        <taxon>Halobacteriaceae</taxon>
    </lineage>
</organism>
<evidence type="ECO:0000259" key="1">
    <source>
        <dbReference type="Pfam" id="PF25207"/>
    </source>
</evidence>
<protein>
    <recommendedName>
        <fullName evidence="1">DUF7837 domain-containing protein</fullName>
    </recommendedName>
</protein>
<reference evidence="2 3" key="1">
    <citation type="journal article" date="2019" name="Int. J. Syst. Evol. Microbiol.">
        <title>The Global Catalogue of Microorganisms (GCM) 10K type strain sequencing project: providing services to taxonomists for standard genome sequencing and annotation.</title>
        <authorList>
            <consortium name="The Broad Institute Genomics Platform"/>
            <consortium name="The Broad Institute Genome Sequencing Center for Infectious Disease"/>
            <person name="Wu L."/>
            <person name="Ma J."/>
        </authorList>
    </citation>
    <scope>NUCLEOTIDE SEQUENCE [LARGE SCALE GENOMIC DNA]</scope>
    <source>
        <strain evidence="2 3">JCM 19585</strain>
    </source>
</reference>
<sequence>MTDVDSADGTLGECPNCGARIPESAVLIEYEDGDGRSAYADCPECSDVVKPE</sequence>
<dbReference type="InterPro" id="IPR057159">
    <property type="entry name" value="DUF7837"/>
</dbReference>